<gene>
    <name evidence="7" type="ORF">DQQ10_00990</name>
</gene>
<dbReference type="Pfam" id="PF01464">
    <property type="entry name" value="SLT"/>
    <property type="match status" value="1"/>
</dbReference>
<dbReference type="InterPro" id="IPR008258">
    <property type="entry name" value="Transglycosylase_SLT_dom_1"/>
</dbReference>
<evidence type="ECO:0000256" key="2">
    <source>
        <dbReference type="ARBA" id="ARBA00007734"/>
    </source>
</evidence>
<keyword evidence="3 5" id="KW-0732">Signal</keyword>
<feature type="domain" description="Solute-binding protein family 3/N-terminal" evidence="6">
    <location>
        <begin position="47"/>
        <end position="284"/>
    </location>
</feature>
<dbReference type="Proteomes" id="UP000251889">
    <property type="component" value="Unassembled WGS sequence"/>
</dbReference>
<evidence type="ECO:0000256" key="3">
    <source>
        <dbReference type="ARBA" id="ARBA00022729"/>
    </source>
</evidence>
<protein>
    <submittedName>
        <fullName evidence="7">Lytic transglycosylase F</fullName>
    </submittedName>
</protein>
<evidence type="ECO:0000313" key="7">
    <source>
        <dbReference type="EMBL" id="RAW02714.1"/>
    </source>
</evidence>
<dbReference type="Gene3D" id="1.10.530.10">
    <property type="match status" value="1"/>
</dbReference>
<dbReference type="Pfam" id="PF00497">
    <property type="entry name" value="SBP_bac_3"/>
    <property type="match status" value="1"/>
</dbReference>
<comment type="subcellular location">
    <subcellularLocation>
        <location evidence="1">Cell outer membrane</location>
        <topology evidence="1">Peripheral membrane protein</topology>
    </subcellularLocation>
</comment>
<dbReference type="InterPro" id="IPR001638">
    <property type="entry name" value="Solute-binding_3/MltF_N"/>
</dbReference>
<evidence type="ECO:0000313" key="8">
    <source>
        <dbReference type="Proteomes" id="UP000251889"/>
    </source>
</evidence>
<dbReference type="OrthoDB" id="9815002at2"/>
<dbReference type="PROSITE" id="PS51257">
    <property type="entry name" value="PROKAR_LIPOPROTEIN"/>
    <property type="match status" value="1"/>
</dbReference>
<sequence>MVALSRNLSLVAVLLLFGFSCNPSQNKTFVSNPRVELDLDAIQKRGFINVLVDNNSISYFIYKGQPMGYEYELLTLLADELDVELRIKVTSGVEHAIDQLNRGEGDLLAFPLTVTKNRTDFVSFTKPHYNSFQVLVQRKPDGWRKMNEDQINEGLIRNPVDLVGKKVSVITGTSYEQRLRNLSEEIGGDIDIELDTLNAESESLIRRVAMGDIEYTVSDHTIARVNASYYPNIDVSTVLSVAQQIAWAVRKNSPLLLKATNTWLTRVKKQPTFMVIYNRYFKSPRTSVMRMNSDYSSLGGNKLSPYDDLIRDGAAQLNWDWRLLASVVYQESKFVPDDESWAGAKGLMQLMPETARQYGVKDIHDPVQNIKAGVKYLKYLDKFWSKSVADPNERLKFILASYNVGLSHIIDAKKLAAKYGKDSTRWNGNVEYYLLKKSDPQYYRDPLAKTGYCKCEEPVNYVRHVLSRYDEYKVHIRDSVDQLSVETVVTAR</sequence>
<feature type="signal peptide" evidence="5">
    <location>
        <begin position="1"/>
        <end position="26"/>
    </location>
</feature>
<keyword evidence="4" id="KW-0998">Cell outer membrane</keyword>
<dbReference type="SUPFAM" id="SSF53955">
    <property type="entry name" value="Lysozyme-like"/>
    <property type="match status" value="1"/>
</dbReference>
<evidence type="ECO:0000256" key="4">
    <source>
        <dbReference type="ARBA" id="ARBA00023237"/>
    </source>
</evidence>
<name>A0A364Y6J1_9BACT</name>
<dbReference type="SMART" id="SM00062">
    <property type="entry name" value="PBPb"/>
    <property type="match status" value="1"/>
</dbReference>
<proteinExistence type="inferred from homology"/>
<comment type="caution">
    <text evidence="7">The sequence shown here is derived from an EMBL/GenBank/DDBJ whole genome shotgun (WGS) entry which is preliminary data.</text>
</comment>
<comment type="similarity">
    <text evidence="2">Belongs to the transglycosylase Slt family.</text>
</comment>
<dbReference type="PROSITE" id="PS00922">
    <property type="entry name" value="TRANSGLYCOSYLASE"/>
    <property type="match status" value="1"/>
</dbReference>
<accession>A0A364Y6J1</accession>
<dbReference type="CDD" id="cd01009">
    <property type="entry name" value="PBP2_YfhD_N"/>
    <property type="match status" value="1"/>
</dbReference>
<dbReference type="EMBL" id="QMFY01000001">
    <property type="protein sequence ID" value="RAW02714.1"/>
    <property type="molecule type" value="Genomic_DNA"/>
</dbReference>
<dbReference type="PANTHER" id="PTHR35936">
    <property type="entry name" value="MEMBRANE-BOUND LYTIC MUREIN TRANSGLYCOSYLASE F"/>
    <property type="match status" value="1"/>
</dbReference>
<evidence type="ECO:0000256" key="1">
    <source>
        <dbReference type="ARBA" id="ARBA00004339"/>
    </source>
</evidence>
<keyword evidence="8" id="KW-1185">Reference proteome</keyword>
<organism evidence="7 8">
    <name type="scientific">Pseudochryseolinea flava</name>
    <dbReference type="NCBI Taxonomy" id="2059302"/>
    <lineage>
        <taxon>Bacteria</taxon>
        <taxon>Pseudomonadati</taxon>
        <taxon>Bacteroidota</taxon>
        <taxon>Cytophagia</taxon>
        <taxon>Cytophagales</taxon>
        <taxon>Fulvivirgaceae</taxon>
        <taxon>Pseudochryseolinea</taxon>
    </lineage>
</organism>
<dbReference type="SUPFAM" id="SSF53850">
    <property type="entry name" value="Periplasmic binding protein-like II"/>
    <property type="match status" value="1"/>
</dbReference>
<evidence type="ECO:0000259" key="6">
    <source>
        <dbReference type="SMART" id="SM00062"/>
    </source>
</evidence>
<dbReference type="Gene3D" id="3.40.190.10">
    <property type="entry name" value="Periplasmic binding protein-like II"/>
    <property type="match status" value="2"/>
</dbReference>
<evidence type="ECO:0000256" key="5">
    <source>
        <dbReference type="SAM" id="SignalP"/>
    </source>
</evidence>
<dbReference type="GO" id="GO:0009279">
    <property type="term" value="C:cell outer membrane"/>
    <property type="evidence" value="ECO:0007669"/>
    <property type="project" value="UniProtKB-SubCell"/>
</dbReference>
<dbReference type="GO" id="GO:0000270">
    <property type="term" value="P:peptidoglycan metabolic process"/>
    <property type="evidence" value="ECO:0007669"/>
    <property type="project" value="InterPro"/>
</dbReference>
<dbReference type="InterPro" id="IPR000189">
    <property type="entry name" value="Transglyc_AS"/>
</dbReference>
<dbReference type="RefSeq" id="WP_112744930.1">
    <property type="nucleotide sequence ID" value="NZ_QMFY01000001.1"/>
</dbReference>
<dbReference type="GO" id="GO:0008933">
    <property type="term" value="F:peptidoglycan lytic transglycosylase activity"/>
    <property type="evidence" value="ECO:0007669"/>
    <property type="project" value="InterPro"/>
</dbReference>
<dbReference type="PANTHER" id="PTHR35936:SF19">
    <property type="entry name" value="AMINO-ACID-BINDING PROTEIN YXEM-RELATED"/>
    <property type="match status" value="1"/>
</dbReference>
<dbReference type="InterPro" id="IPR023346">
    <property type="entry name" value="Lysozyme-like_dom_sf"/>
</dbReference>
<reference evidence="7 8" key="1">
    <citation type="submission" date="2018-06" db="EMBL/GenBank/DDBJ databases">
        <title>Chryseolinea flavus sp. nov., a member of the phylum Bacteroidetes isolated from soil.</title>
        <authorList>
            <person name="Li Y."/>
            <person name="Wang J."/>
        </authorList>
    </citation>
    <scope>NUCLEOTIDE SEQUENCE [LARGE SCALE GENOMIC DNA]</scope>
    <source>
        <strain evidence="7 8">SDU1-6</strain>
    </source>
</reference>
<dbReference type="CDD" id="cd13403">
    <property type="entry name" value="MLTF-like"/>
    <property type="match status" value="1"/>
</dbReference>
<dbReference type="AlphaFoldDB" id="A0A364Y6J1"/>
<keyword evidence="4" id="KW-0472">Membrane</keyword>
<feature type="chain" id="PRO_5016858185" evidence="5">
    <location>
        <begin position="27"/>
        <end position="492"/>
    </location>
</feature>